<evidence type="ECO:0000256" key="5">
    <source>
        <dbReference type="ARBA" id="ARBA00023136"/>
    </source>
</evidence>
<protein>
    <submittedName>
        <fullName evidence="7">C2 domain-containing</fullName>
    </submittedName>
</protein>
<proteinExistence type="predicted"/>
<name>A0A2C6L604_9APIC</name>
<dbReference type="CDD" id="cd00030">
    <property type="entry name" value="C2"/>
    <property type="match status" value="1"/>
</dbReference>
<keyword evidence="3" id="KW-0677">Repeat</keyword>
<reference evidence="7 8" key="1">
    <citation type="journal article" date="2017" name="Int. J. Parasitol.">
        <title>The genome of the protozoan parasite Cystoisospora suis and a reverse vaccinology approach to identify vaccine candidates.</title>
        <authorList>
            <person name="Palmieri N."/>
            <person name="Shrestha A."/>
            <person name="Ruttkowski B."/>
            <person name="Beck T."/>
            <person name="Vogl C."/>
            <person name="Tomley F."/>
            <person name="Blake D.P."/>
            <person name="Joachim A."/>
        </authorList>
    </citation>
    <scope>NUCLEOTIDE SEQUENCE [LARGE SCALE GENOMIC DNA]</scope>
    <source>
        <strain evidence="7 8">Wien I</strain>
    </source>
</reference>
<comment type="caution">
    <text evidence="7">The sequence shown here is derived from an EMBL/GenBank/DDBJ whole genome shotgun (WGS) entry which is preliminary data.</text>
</comment>
<comment type="subcellular location">
    <subcellularLocation>
        <location evidence="1">Membrane</location>
        <topology evidence="1">Single-pass membrane protein</topology>
    </subcellularLocation>
</comment>
<dbReference type="Gene3D" id="2.60.40.150">
    <property type="entry name" value="C2 domain"/>
    <property type="match status" value="1"/>
</dbReference>
<dbReference type="PANTHER" id="PTHR12546">
    <property type="entry name" value="FER-1-LIKE"/>
    <property type="match status" value="1"/>
</dbReference>
<evidence type="ECO:0000259" key="6">
    <source>
        <dbReference type="PROSITE" id="PS50004"/>
    </source>
</evidence>
<dbReference type="InterPro" id="IPR000008">
    <property type="entry name" value="C2_dom"/>
</dbReference>
<organism evidence="7 8">
    <name type="scientific">Cystoisospora suis</name>
    <dbReference type="NCBI Taxonomy" id="483139"/>
    <lineage>
        <taxon>Eukaryota</taxon>
        <taxon>Sar</taxon>
        <taxon>Alveolata</taxon>
        <taxon>Apicomplexa</taxon>
        <taxon>Conoidasida</taxon>
        <taxon>Coccidia</taxon>
        <taxon>Eucoccidiorida</taxon>
        <taxon>Eimeriorina</taxon>
        <taxon>Sarcocystidae</taxon>
        <taxon>Cystoisospora</taxon>
    </lineage>
</organism>
<gene>
    <name evidence="7" type="ORF">CSUI_003217</name>
</gene>
<evidence type="ECO:0000256" key="4">
    <source>
        <dbReference type="ARBA" id="ARBA00022989"/>
    </source>
</evidence>
<dbReference type="RefSeq" id="XP_067924611.1">
    <property type="nucleotide sequence ID" value="XM_068063415.1"/>
</dbReference>
<evidence type="ECO:0000256" key="1">
    <source>
        <dbReference type="ARBA" id="ARBA00004167"/>
    </source>
</evidence>
<dbReference type="PANTHER" id="PTHR12546:SF33">
    <property type="entry name" value="SPERM VESICLE FUSION PROTEIN FER-1"/>
    <property type="match status" value="1"/>
</dbReference>
<dbReference type="SUPFAM" id="SSF49562">
    <property type="entry name" value="C2 domain (Calcium/lipid-binding domain, CaLB)"/>
    <property type="match status" value="1"/>
</dbReference>
<evidence type="ECO:0000256" key="3">
    <source>
        <dbReference type="ARBA" id="ARBA00022737"/>
    </source>
</evidence>
<dbReference type="Pfam" id="PF00168">
    <property type="entry name" value="C2"/>
    <property type="match status" value="1"/>
</dbReference>
<dbReference type="GeneID" id="94426626"/>
<dbReference type="GO" id="GO:0007009">
    <property type="term" value="P:plasma membrane organization"/>
    <property type="evidence" value="ECO:0007669"/>
    <property type="project" value="TreeGrafter"/>
</dbReference>
<keyword evidence="5" id="KW-0472">Membrane</keyword>
<dbReference type="InterPro" id="IPR037721">
    <property type="entry name" value="Ferlin"/>
</dbReference>
<accession>A0A2C6L604</accession>
<dbReference type="PROSITE" id="PS50004">
    <property type="entry name" value="C2"/>
    <property type="match status" value="1"/>
</dbReference>
<keyword evidence="2" id="KW-0812">Transmembrane</keyword>
<evidence type="ECO:0000313" key="8">
    <source>
        <dbReference type="Proteomes" id="UP000221165"/>
    </source>
</evidence>
<evidence type="ECO:0000313" key="7">
    <source>
        <dbReference type="EMBL" id="PHJ22934.1"/>
    </source>
</evidence>
<dbReference type="OrthoDB" id="270970at2759"/>
<evidence type="ECO:0000256" key="2">
    <source>
        <dbReference type="ARBA" id="ARBA00022692"/>
    </source>
</evidence>
<dbReference type="VEuPathDB" id="ToxoDB:CSUI_003217"/>
<feature type="domain" description="C2" evidence="6">
    <location>
        <begin position="1"/>
        <end position="111"/>
    </location>
</feature>
<dbReference type="Proteomes" id="UP000221165">
    <property type="component" value="Unassembled WGS sequence"/>
</dbReference>
<keyword evidence="4" id="KW-1133">Transmembrane helix</keyword>
<feature type="non-terminal residue" evidence="7">
    <location>
        <position position="198"/>
    </location>
</feature>
<dbReference type="EMBL" id="MIGC01001408">
    <property type="protein sequence ID" value="PHJ22934.1"/>
    <property type="molecule type" value="Genomic_DNA"/>
</dbReference>
<keyword evidence="8" id="KW-1185">Reference proteome</keyword>
<sequence>MGKKRVYSVFFTVHEAQNLVTEKGQPVDPLVVVRCCGREYRTEVKYAKSNVVSWDESHAWTDLSLTDEEWEAAYITFEVQAANAFWRNTLLGRVSVQLRLVQLRKTHQLRKALPLQNPDDTDIHGTLRVTISACAPGEAPPSPGEEELLEDEEDQDDFVDLRKAVIDTNQIPTREAGARLFHVYVTVHRVEDLPRASK</sequence>
<dbReference type="InterPro" id="IPR035892">
    <property type="entry name" value="C2_domain_sf"/>
</dbReference>
<dbReference type="GO" id="GO:0016020">
    <property type="term" value="C:membrane"/>
    <property type="evidence" value="ECO:0007669"/>
    <property type="project" value="UniProtKB-SubCell"/>
</dbReference>
<dbReference type="AlphaFoldDB" id="A0A2C6L604"/>